<evidence type="ECO:0008006" key="3">
    <source>
        <dbReference type="Google" id="ProtNLM"/>
    </source>
</evidence>
<accession>A0A6M4H8R6</accession>
<reference evidence="1 2" key="1">
    <citation type="submission" date="2020-04" db="EMBL/GenBank/DDBJ databases">
        <title>Usitatibacter rugosus gen. nov., sp. nov. and Usitatibacter palustris sp. nov., novel members of Usitatibacteraceae fam. nov. within the order Nitrosomonadales isolated from soil.</title>
        <authorList>
            <person name="Huber K.J."/>
            <person name="Neumann-Schaal M."/>
            <person name="Geppert A."/>
            <person name="Luckner M."/>
            <person name="Wanner G."/>
            <person name="Overmann J."/>
        </authorList>
    </citation>
    <scope>NUCLEOTIDE SEQUENCE [LARGE SCALE GENOMIC DNA]</scope>
    <source>
        <strain evidence="1 2">Swamp67</strain>
    </source>
</reference>
<protein>
    <recommendedName>
        <fullName evidence="3">2'-5' RNA ligase</fullName>
    </recommendedName>
</protein>
<dbReference type="PANTHER" id="PTHR40037">
    <property type="entry name" value="PHOSPHOESTERASE YJCG-RELATED"/>
    <property type="match status" value="1"/>
</dbReference>
<dbReference type="RefSeq" id="WP_171162983.1">
    <property type="nucleotide sequence ID" value="NZ_CP053073.1"/>
</dbReference>
<proteinExistence type="predicted"/>
<dbReference type="Proteomes" id="UP000503096">
    <property type="component" value="Chromosome"/>
</dbReference>
<dbReference type="KEGG" id="upl:DSM104440_02407"/>
<organism evidence="1 2">
    <name type="scientific">Usitatibacter palustris</name>
    <dbReference type="NCBI Taxonomy" id="2732487"/>
    <lineage>
        <taxon>Bacteria</taxon>
        <taxon>Pseudomonadati</taxon>
        <taxon>Pseudomonadota</taxon>
        <taxon>Betaproteobacteria</taxon>
        <taxon>Nitrosomonadales</taxon>
        <taxon>Usitatibacteraceae</taxon>
        <taxon>Usitatibacter</taxon>
    </lineage>
</organism>
<dbReference type="SUPFAM" id="SSF55144">
    <property type="entry name" value="LigT-like"/>
    <property type="match status" value="1"/>
</dbReference>
<dbReference type="Gene3D" id="3.90.1140.10">
    <property type="entry name" value="Cyclic phosphodiesterase"/>
    <property type="match status" value="1"/>
</dbReference>
<dbReference type="InterPro" id="IPR050580">
    <property type="entry name" value="2H_phosphoesterase_YjcG-like"/>
</dbReference>
<dbReference type="InParanoid" id="A0A6M4H8R6"/>
<sequence>MGRAVRLPRPPLPRFAVAWFPAFEGLERIEAYRRRHDPMANDVAAHLTLVFPFPTALTALQLETHVRKVAAGWPPIPVTFRAVRVQANEFVFLMAQRGAQSIAALHDRLYARSLRQHLRTDLAYEPHITIARSLDPRQLDVSFAEAERDLAGEFHDVLREVTLLAVAPDGRIERIRDFPLDTR</sequence>
<name>A0A6M4H8R6_9PROT</name>
<evidence type="ECO:0000313" key="1">
    <source>
        <dbReference type="EMBL" id="QJR15585.1"/>
    </source>
</evidence>
<dbReference type="Pfam" id="PF13563">
    <property type="entry name" value="2_5_RNA_ligase2"/>
    <property type="match status" value="1"/>
</dbReference>
<dbReference type="AlphaFoldDB" id="A0A6M4H8R6"/>
<evidence type="ECO:0000313" key="2">
    <source>
        <dbReference type="Proteomes" id="UP000503096"/>
    </source>
</evidence>
<dbReference type="InterPro" id="IPR009097">
    <property type="entry name" value="Cyclic_Pdiesterase"/>
</dbReference>
<dbReference type="PANTHER" id="PTHR40037:SF1">
    <property type="entry name" value="PHOSPHOESTERASE SAOUHSC_00951-RELATED"/>
    <property type="match status" value="1"/>
</dbReference>
<keyword evidence="2" id="KW-1185">Reference proteome</keyword>
<dbReference type="EMBL" id="CP053073">
    <property type="protein sequence ID" value="QJR15585.1"/>
    <property type="molecule type" value="Genomic_DNA"/>
</dbReference>
<gene>
    <name evidence="1" type="ORF">DSM104440_02407</name>
</gene>